<reference evidence="2 3" key="1">
    <citation type="submission" date="2017-09" db="EMBL/GenBank/DDBJ databases">
        <title>WGS assembly of Aquilegia coerulea Goldsmith.</title>
        <authorList>
            <person name="Hodges S."/>
            <person name="Kramer E."/>
            <person name="Nordborg M."/>
            <person name="Tomkins J."/>
            <person name="Borevitz J."/>
            <person name="Derieg N."/>
            <person name="Yan J."/>
            <person name="Mihaltcheva S."/>
            <person name="Hayes R.D."/>
            <person name="Rokhsar D."/>
        </authorList>
    </citation>
    <scope>NUCLEOTIDE SEQUENCE [LARGE SCALE GENOMIC DNA]</scope>
    <source>
        <strain evidence="3">cv. Goldsmith</strain>
    </source>
</reference>
<dbReference type="InParanoid" id="A0A2G5CHA8"/>
<name>A0A2G5CHA8_AQUCA</name>
<evidence type="ECO:0000256" key="1">
    <source>
        <dbReference type="SAM" id="MobiDB-lite"/>
    </source>
</evidence>
<sequence>MERRRRRQEEKRKGKKLIQHNNNIDLINEVKNMQNINLQEDVEKIQEITQNGDSEKTDTQIFLVSSTPQSKSSSFTTHVSPPCAQDIELGGDMSLLGSKRKGDMLPGSSKKVKSSFPISSGKDTVLSSLNDLSRKEPSIQNVLKSKRSNIWMMKPP</sequence>
<gene>
    <name evidence="2" type="ORF">AQUCO_05400029v1</name>
</gene>
<evidence type="ECO:0000313" key="2">
    <source>
        <dbReference type="EMBL" id="PIA30649.1"/>
    </source>
</evidence>
<accession>A0A2G5CHA8</accession>
<organism evidence="2 3">
    <name type="scientific">Aquilegia coerulea</name>
    <name type="common">Rocky mountain columbine</name>
    <dbReference type="NCBI Taxonomy" id="218851"/>
    <lineage>
        <taxon>Eukaryota</taxon>
        <taxon>Viridiplantae</taxon>
        <taxon>Streptophyta</taxon>
        <taxon>Embryophyta</taxon>
        <taxon>Tracheophyta</taxon>
        <taxon>Spermatophyta</taxon>
        <taxon>Magnoliopsida</taxon>
        <taxon>Ranunculales</taxon>
        <taxon>Ranunculaceae</taxon>
        <taxon>Thalictroideae</taxon>
        <taxon>Aquilegia</taxon>
    </lineage>
</organism>
<dbReference type="EMBL" id="KZ305071">
    <property type="protein sequence ID" value="PIA30649.1"/>
    <property type="molecule type" value="Genomic_DNA"/>
</dbReference>
<keyword evidence="3" id="KW-1185">Reference proteome</keyword>
<proteinExistence type="predicted"/>
<dbReference type="AlphaFoldDB" id="A0A2G5CHA8"/>
<protein>
    <submittedName>
        <fullName evidence="2">Uncharacterized protein</fullName>
    </submittedName>
</protein>
<evidence type="ECO:0000313" key="3">
    <source>
        <dbReference type="Proteomes" id="UP000230069"/>
    </source>
</evidence>
<feature type="region of interest" description="Disordered" evidence="1">
    <location>
        <begin position="97"/>
        <end position="117"/>
    </location>
</feature>
<dbReference type="Proteomes" id="UP000230069">
    <property type="component" value="Unassembled WGS sequence"/>
</dbReference>